<dbReference type="GO" id="GO:0034485">
    <property type="term" value="F:phosphatidylinositol-3,4,5-trisphosphate 5-phosphatase activity"/>
    <property type="evidence" value="ECO:0007669"/>
    <property type="project" value="TreeGrafter"/>
</dbReference>
<dbReference type="AlphaFoldDB" id="A0A835BXM6"/>
<dbReference type="PANTHER" id="PTHR45666">
    <property type="entry name" value="TYPE IV INOSITOL POLYPHOSPHATE 5-PHOSPHATASE 9"/>
    <property type="match status" value="1"/>
</dbReference>
<dbReference type="EMBL" id="JACEFO010001777">
    <property type="protein sequence ID" value="KAF8703699.1"/>
    <property type="molecule type" value="Genomic_DNA"/>
</dbReference>
<name>A0A835BXM6_9POAL</name>
<feature type="compositionally biased region" description="Polar residues" evidence="3">
    <location>
        <begin position="175"/>
        <end position="184"/>
    </location>
</feature>
<feature type="region of interest" description="Disordered" evidence="3">
    <location>
        <begin position="157"/>
        <end position="184"/>
    </location>
</feature>
<proteinExistence type="inferred from homology"/>
<evidence type="ECO:0000313" key="5">
    <source>
        <dbReference type="EMBL" id="KAF8703699.1"/>
    </source>
</evidence>
<keyword evidence="2" id="KW-0378">Hydrolase</keyword>
<evidence type="ECO:0000256" key="1">
    <source>
        <dbReference type="ARBA" id="ARBA00010768"/>
    </source>
</evidence>
<reference evidence="5" key="1">
    <citation type="submission" date="2020-07" db="EMBL/GenBank/DDBJ databases">
        <title>Genome sequence and genetic diversity analysis of an under-domesticated orphan crop, white fonio (Digitaria exilis).</title>
        <authorList>
            <person name="Bennetzen J.L."/>
            <person name="Chen S."/>
            <person name="Ma X."/>
            <person name="Wang X."/>
            <person name="Yssel A.E.J."/>
            <person name="Chaluvadi S.R."/>
            <person name="Johnson M."/>
            <person name="Gangashetty P."/>
            <person name="Hamidou F."/>
            <person name="Sanogo M.D."/>
            <person name="Zwaenepoel A."/>
            <person name="Wallace J."/>
            <person name="Van De Peer Y."/>
            <person name="Van Deynze A."/>
        </authorList>
    </citation>
    <scope>NUCLEOTIDE SEQUENCE</scope>
    <source>
        <tissue evidence="5">Leaves</tissue>
    </source>
</reference>
<dbReference type="SUPFAM" id="SSF56219">
    <property type="entry name" value="DNase I-like"/>
    <property type="match status" value="1"/>
</dbReference>
<dbReference type="PANTHER" id="PTHR45666:SF10">
    <property type="entry name" value="OS05G0489000 PROTEIN"/>
    <property type="match status" value="1"/>
</dbReference>
<dbReference type="InterPro" id="IPR000300">
    <property type="entry name" value="IPPc"/>
</dbReference>
<dbReference type="InterPro" id="IPR036691">
    <property type="entry name" value="Endo/exonu/phosph_ase_sf"/>
</dbReference>
<evidence type="ECO:0000256" key="3">
    <source>
        <dbReference type="SAM" id="MobiDB-lite"/>
    </source>
</evidence>
<dbReference type="FunFam" id="3.60.10.10:FF:000017">
    <property type="entry name" value="Type I inositol polyphosphate 5-phosphatase 5"/>
    <property type="match status" value="1"/>
</dbReference>
<dbReference type="FunFam" id="3.60.10.10:FF:000283">
    <property type="entry name" value="Putative inositol polyphosphate phosphatase (Synaptogenin-like) family protein"/>
    <property type="match status" value="1"/>
</dbReference>
<gene>
    <name evidence="5" type="ORF">HU200_031781</name>
</gene>
<dbReference type="OrthoDB" id="62798at2759"/>
<keyword evidence="6" id="KW-1185">Reference proteome</keyword>
<protein>
    <recommendedName>
        <fullName evidence="4">Inositol polyphosphate-related phosphatase domain-containing protein</fullName>
    </recommendedName>
</protein>
<dbReference type="InterPro" id="IPR045849">
    <property type="entry name" value="IP5P_plant"/>
</dbReference>
<comment type="similarity">
    <text evidence="1">Belongs to the inositol polyphosphate 5-phosphatase family.</text>
</comment>
<dbReference type="GO" id="GO:0004439">
    <property type="term" value="F:phosphatidylinositol-4,5-bisphosphate 5-phosphatase activity"/>
    <property type="evidence" value="ECO:0007669"/>
    <property type="project" value="TreeGrafter"/>
</dbReference>
<dbReference type="SMART" id="SM00128">
    <property type="entry name" value="IPPc"/>
    <property type="match status" value="1"/>
</dbReference>
<evidence type="ECO:0000313" key="6">
    <source>
        <dbReference type="Proteomes" id="UP000636709"/>
    </source>
</evidence>
<dbReference type="GO" id="GO:0046856">
    <property type="term" value="P:phosphatidylinositol dephosphorylation"/>
    <property type="evidence" value="ECO:0007669"/>
    <property type="project" value="InterPro"/>
</dbReference>
<accession>A0A835BXM6</accession>
<feature type="domain" description="Inositol polyphosphate-related phosphatase" evidence="4">
    <location>
        <begin position="211"/>
        <end position="514"/>
    </location>
</feature>
<dbReference type="Gene3D" id="3.60.10.10">
    <property type="entry name" value="Endonuclease/exonuclease/phosphatase"/>
    <property type="match status" value="2"/>
</dbReference>
<comment type="caution">
    <text evidence="5">The sequence shown here is derived from an EMBL/GenBank/DDBJ whole genome shotgun (WGS) entry which is preliminary data.</text>
</comment>
<sequence>MALSDDGKMKGCQPKLFGTKDKKVAKRTDRASCSTAKCGSSNSKSPSSSPFRKLSEVRSIRLGHFLSHSSNATKYEHLRIFVSTWNVGGKAPTSELKLDDFLPPDDRSDIYVLGFQEIVPLNAGNVLVIEDNEPAARWLALINRVLNRQVDTDADIFQHKPSPSLDSTSSQSTPGLDNTSFSNRSRTASGSVIFQKSLKSIRKSYMPSRRKQLKFCNCPVEMAKKSYKDACFRCPQAYANEMDSSEEDELDDKLNDIFGLSDDGVTSAASASRDHLKYNLISCKQMVGIFVTVWAKKELVPHIGHLRTSCVGRGIMGYLGNKGCISVSMTLYQTSFCFICSHLASGEKEGDELRRNLDVLEILRLTQFRRICRRAGRRIPEKILDHDRAIWLGDLNYRISLSYEDTKKLLTENNWDALFEKDQLNIQRASGSVFKGWSEEKIYFAPTYKYSCNSDSYAGETATSKKKRRTPAWCDRILWHGDGISQLSYFRGESKFSDHRPVCGTFIGEVEMLDGKSKRRSSNTKIRIGAEELLPTSKHNKGLFLLDFILISIAICVSLWKGQTLKSSNAYLTTIMNMVLQVLGSKSPIKARFLHDP</sequence>
<dbReference type="Pfam" id="PF22669">
    <property type="entry name" value="Exo_endo_phos2"/>
    <property type="match status" value="1"/>
</dbReference>
<feature type="compositionally biased region" description="Low complexity" evidence="3">
    <location>
        <begin position="161"/>
        <end position="174"/>
    </location>
</feature>
<evidence type="ECO:0000259" key="4">
    <source>
        <dbReference type="SMART" id="SM00128"/>
    </source>
</evidence>
<dbReference type="GO" id="GO:0004445">
    <property type="term" value="F:inositol-polyphosphate 5-phosphatase activity"/>
    <property type="evidence" value="ECO:0007669"/>
    <property type="project" value="InterPro"/>
</dbReference>
<evidence type="ECO:0000256" key="2">
    <source>
        <dbReference type="ARBA" id="ARBA00022801"/>
    </source>
</evidence>
<organism evidence="5 6">
    <name type="scientific">Digitaria exilis</name>
    <dbReference type="NCBI Taxonomy" id="1010633"/>
    <lineage>
        <taxon>Eukaryota</taxon>
        <taxon>Viridiplantae</taxon>
        <taxon>Streptophyta</taxon>
        <taxon>Embryophyta</taxon>
        <taxon>Tracheophyta</taxon>
        <taxon>Spermatophyta</taxon>
        <taxon>Magnoliopsida</taxon>
        <taxon>Liliopsida</taxon>
        <taxon>Poales</taxon>
        <taxon>Poaceae</taxon>
        <taxon>PACMAD clade</taxon>
        <taxon>Panicoideae</taxon>
        <taxon>Panicodae</taxon>
        <taxon>Paniceae</taxon>
        <taxon>Anthephorinae</taxon>
        <taxon>Digitaria</taxon>
    </lineage>
</organism>
<dbReference type="Proteomes" id="UP000636709">
    <property type="component" value="Unassembled WGS sequence"/>
</dbReference>